<organism evidence="1 2">
    <name type="scientific">Vibrio phage 1.245.O._10N.261.54.C7</name>
    <dbReference type="NCBI Taxonomy" id="1881236"/>
    <lineage>
        <taxon>Viruses</taxon>
        <taxon>Duplodnaviria</taxon>
        <taxon>Heunggongvirae</taxon>
        <taxon>Uroviricota</taxon>
        <taxon>Caudoviricetes</taxon>
        <taxon>Schitoviridae</taxon>
        <taxon>Pariacacavirus</taxon>
        <taxon>Pariacacavirus 1245O</taxon>
    </lineage>
</organism>
<dbReference type="EMBL" id="MG592610">
    <property type="protein sequence ID" value="AUR97942.1"/>
    <property type="molecule type" value="Genomic_DNA"/>
</dbReference>
<gene>
    <name evidence="1" type="ORF">NVP1245O_29</name>
</gene>
<evidence type="ECO:0000313" key="1">
    <source>
        <dbReference type="EMBL" id="AUR97942.1"/>
    </source>
</evidence>
<evidence type="ECO:0000313" key="2">
    <source>
        <dbReference type="Proteomes" id="UP000272163"/>
    </source>
</evidence>
<proteinExistence type="predicted"/>
<accession>A0A2I7RWA8</accession>
<protein>
    <submittedName>
        <fullName evidence="1">Uncharacterized protein</fullName>
    </submittedName>
</protein>
<keyword evidence="2" id="KW-1185">Reference proteome</keyword>
<reference evidence="1 2" key="1">
    <citation type="submission" date="2017-11" db="EMBL/GenBank/DDBJ databases">
        <title>A major lineage of nontailed dsDNA viruses as unrecognized killers of marine bacteria.</title>
        <authorList>
            <person name="Kauffman K.M."/>
            <person name="Hussain F.A."/>
            <person name="Yang J."/>
            <person name="Arevalo P."/>
            <person name="Brown J.M."/>
            <person name="Chang W.K."/>
            <person name="VanInsberghe D."/>
            <person name="Elsherbini J."/>
            <person name="Cutler M.B."/>
            <person name="Kelly L."/>
            <person name="Polz M.F."/>
        </authorList>
    </citation>
    <scope>NUCLEOTIDE SEQUENCE [LARGE SCALE GENOMIC DNA]</scope>
</reference>
<name>A0A2I7RWA8_9CAUD</name>
<dbReference type="Proteomes" id="UP000272163">
    <property type="component" value="Segment"/>
</dbReference>
<sequence length="57" mass="6419">MEEMIDELKAHIESGSFSNLVPSKHENQTIYTLHYVVTETSEDGTAIEAGKSKVYLF</sequence>